<evidence type="ECO:0000313" key="8">
    <source>
        <dbReference type="Proteomes" id="UP000198972"/>
    </source>
</evidence>
<dbReference type="PANTHER" id="PTHR42776">
    <property type="entry name" value="SERINE PEPTIDASE S9 FAMILY MEMBER"/>
    <property type="match status" value="1"/>
</dbReference>
<dbReference type="STRING" id="670482.SAMN04488542_112126"/>
<dbReference type="PANTHER" id="PTHR42776:SF27">
    <property type="entry name" value="DIPEPTIDYL PEPTIDASE FAMILY MEMBER 6"/>
    <property type="match status" value="1"/>
</dbReference>
<evidence type="ECO:0000259" key="6">
    <source>
        <dbReference type="Pfam" id="PF00326"/>
    </source>
</evidence>
<dbReference type="InterPro" id="IPR001375">
    <property type="entry name" value="Peptidase_S9_cat"/>
</dbReference>
<dbReference type="Proteomes" id="UP000198972">
    <property type="component" value="Unassembled WGS sequence"/>
</dbReference>
<dbReference type="FunFam" id="3.40.50.1820:FF:000028">
    <property type="entry name" value="S9 family peptidase"/>
    <property type="match status" value="1"/>
</dbReference>
<name>A0A1G7M0I0_9BACL</name>
<keyword evidence="8" id="KW-1185">Reference proteome</keyword>
<dbReference type="Pfam" id="PF00326">
    <property type="entry name" value="Peptidase_S9"/>
    <property type="match status" value="1"/>
</dbReference>
<evidence type="ECO:0000256" key="2">
    <source>
        <dbReference type="ARBA" id="ARBA00022670"/>
    </source>
</evidence>
<gene>
    <name evidence="7" type="ORF">SAMN04488542_112126</name>
</gene>
<evidence type="ECO:0000256" key="1">
    <source>
        <dbReference type="ARBA" id="ARBA00010040"/>
    </source>
</evidence>
<evidence type="ECO:0000313" key="7">
    <source>
        <dbReference type="EMBL" id="SDF55183.1"/>
    </source>
</evidence>
<dbReference type="EMBL" id="FNBG01000012">
    <property type="protein sequence ID" value="SDF55183.1"/>
    <property type="molecule type" value="Genomic_DNA"/>
</dbReference>
<dbReference type="InterPro" id="IPR029058">
    <property type="entry name" value="AB_hydrolase_fold"/>
</dbReference>
<feature type="domain" description="Peptidase S9 prolyl oligopeptidase catalytic" evidence="6">
    <location>
        <begin position="462"/>
        <end position="672"/>
    </location>
</feature>
<dbReference type="AlphaFoldDB" id="A0A1G7M0I0"/>
<evidence type="ECO:0000256" key="5">
    <source>
        <dbReference type="SAM" id="MobiDB-lite"/>
    </source>
</evidence>
<dbReference type="Gene3D" id="2.120.10.30">
    <property type="entry name" value="TolB, C-terminal domain"/>
    <property type="match status" value="3"/>
</dbReference>
<organism evidence="7 8">
    <name type="scientific">Fontibacillus panacisegetis</name>
    <dbReference type="NCBI Taxonomy" id="670482"/>
    <lineage>
        <taxon>Bacteria</taxon>
        <taxon>Bacillati</taxon>
        <taxon>Bacillota</taxon>
        <taxon>Bacilli</taxon>
        <taxon>Bacillales</taxon>
        <taxon>Paenibacillaceae</taxon>
        <taxon>Fontibacillus</taxon>
    </lineage>
</organism>
<dbReference type="SUPFAM" id="SSF82171">
    <property type="entry name" value="DPP6 N-terminal domain-like"/>
    <property type="match status" value="1"/>
</dbReference>
<keyword evidence="4" id="KW-0720">Serine protease</keyword>
<dbReference type="GO" id="GO:0006508">
    <property type="term" value="P:proteolysis"/>
    <property type="evidence" value="ECO:0007669"/>
    <property type="project" value="UniProtKB-KW"/>
</dbReference>
<reference evidence="7 8" key="1">
    <citation type="submission" date="2016-10" db="EMBL/GenBank/DDBJ databases">
        <authorList>
            <person name="de Groot N.N."/>
        </authorList>
    </citation>
    <scope>NUCLEOTIDE SEQUENCE [LARGE SCALE GENOMIC DNA]</scope>
    <source>
        <strain evidence="7 8">DSM 28129</strain>
    </source>
</reference>
<feature type="compositionally biased region" description="Basic and acidic residues" evidence="5">
    <location>
        <begin position="55"/>
        <end position="67"/>
    </location>
</feature>
<dbReference type="Gene3D" id="3.40.50.1820">
    <property type="entry name" value="alpha/beta hydrolase"/>
    <property type="match status" value="1"/>
</dbReference>
<dbReference type="OrthoDB" id="108903at2"/>
<accession>A0A1G7M0I0</accession>
<evidence type="ECO:0000256" key="4">
    <source>
        <dbReference type="ARBA" id="ARBA00022825"/>
    </source>
</evidence>
<dbReference type="Pfam" id="PF07676">
    <property type="entry name" value="PD40"/>
    <property type="match status" value="2"/>
</dbReference>
<sequence>MANKRPLVPRDLYEYQWVSQPSIGFQGAVAYVKQTIDQKNNDYVTQIRVVSLDGGDDRRLTDGEHDSAPSWSPGGERLAFLRTSEGIKQLYTTTVEDSLEKPEPDTVNVKHTDLARGVDSYVWSPDGSFIAFTSRVEGNEGEAADGKQESKDLRGRVYERTTPKAEGSGWWDGLHSHLFVLELKSGRITRLTWGYWDAAAPVWSPDGEFISFISKQVKEQELDADLLHFADLYTIKRSGGEPVKITSSSLLITQFAYSPEGQRFALIASDRVYGSSSHNRLYTVSAAGGNPELVAPELDVQLGNSALGDMKPAGSGRSLLYDYNNPQLGVYVLGTRDGNVHVYRIDETGSFDRITEGEEKDIYQYTLSPDGRYFVVAALTAERPGELYRVDVRTGEELRLTRHNDEFFAGLQILTPERVAFQASAIHGWLLKPFNLTQGEQVKVPLVLMIHGGPHAMYTGVFSHELQTLAAQGYAVVWVNPRGSMGYGQDFVKACRGDFGGGDARDLLEAVDYVLSEFDFVDETRLGVGGGSYGGVMTNWLVSHTDRFRAAFTHRSISNWLSLYGTSDVGISFTEDVIGGNLKDDAEMLWSKSPLAHAHRMETPLLILHGEDDYRTPISQAEELYSVLKRYGKTTKLIRYPGSNHSLLKSGKPSLRVDSFEQVNAWFRQYLHEN</sequence>
<protein>
    <submittedName>
        <fullName evidence="7">Intein N-terminal splicing region</fullName>
    </submittedName>
</protein>
<dbReference type="InterPro" id="IPR011042">
    <property type="entry name" value="6-blade_b-propeller_TolB-like"/>
</dbReference>
<keyword evidence="2" id="KW-0645">Protease</keyword>
<dbReference type="InterPro" id="IPR011659">
    <property type="entry name" value="WD40"/>
</dbReference>
<dbReference type="SUPFAM" id="SSF53474">
    <property type="entry name" value="alpha/beta-Hydrolases"/>
    <property type="match status" value="1"/>
</dbReference>
<feature type="region of interest" description="Disordered" evidence="5">
    <location>
        <begin position="55"/>
        <end position="74"/>
    </location>
</feature>
<evidence type="ECO:0000256" key="3">
    <source>
        <dbReference type="ARBA" id="ARBA00022801"/>
    </source>
</evidence>
<comment type="similarity">
    <text evidence="1">Belongs to the peptidase S9C family.</text>
</comment>
<keyword evidence="3" id="KW-0378">Hydrolase</keyword>
<proteinExistence type="inferred from homology"/>
<dbReference type="RefSeq" id="WP_091230410.1">
    <property type="nucleotide sequence ID" value="NZ_FNBG01000012.1"/>
</dbReference>
<dbReference type="GO" id="GO:0004252">
    <property type="term" value="F:serine-type endopeptidase activity"/>
    <property type="evidence" value="ECO:0007669"/>
    <property type="project" value="TreeGrafter"/>
</dbReference>